<dbReference type="EMBL" id="MTQA01000077">
    <property type="protein sequence ID" value="PNP80514.1"/>
    <property type="molecule type" value="Genomic_DNA"/>
</dbReference>
<dbReference type="AlphaFoldDB" id="A0A2K0WE25"/>
<evidence type="ECO:0000313" key="2">
    <source>
        <dbReference type="Proteomes" id="UP000236664"/>
    </source>
</evidence>
<dbReference type="STRING" id="42673.A0A2K0WE25"/>
<name>A0A2K0WE25_GIBNY</name>
<comment type="caution">
    <text evidence="1">The sequence shown here is derived from an EMBL/GenBank/DDBJ whole genome shotgun (WGS) entry which is preliminary data.</text>
</comment>
<reference evidence="1 2" key="1">
    <citation type="submission" date="2017-06" db="EMBL/GenBank/DDBJ databases">
        <title>Genome of Fusarium nygamai isolate CS10214.</title>
        <authorList>
            <person name="Gardiner D.M."/>
            <person name="Obanor F."/>
            <person name="Kazan K."/>
        </authorList>
    </citation>
    <scope>NUCLEOTIDE SEQUENCE [LARGE SCALE GENOMIC DNA]</scope>
    <source>
        <strain evidence="1 2">CS10214</strain>
    </source>
</reference>
<dbReference type="Gene3D" id="3.20.20.70">
    <property type="entry name" value="Aldolase class I"/>
    <property type="match status" value="1"/>
</dbReference>
<proteinExistence type="predicted"/>
<dbReference type="OrthoDB" id="1663137at2759"/>
<gene>
    <name evidence="1" type="ORF">FNYG_06113</name>
</gene>
<evidence type="ECO:0000313" key="1">
    <source>
        <dbReference type="EMBL" id="PNP80514.1"/>
    </source>
</evidence>
<dbReference type="Proteomes" id="UP000236664">
    <property type="component" value="Unassembled WGS sequence"/>
</dbReference>
<sequence length="51" mass="5552">MTDLLVSKPLELPCGLTLPNRLVKAALAEELADRQNLPTTEQMERAYGALG</sequence>
<protein>
    <submittedName>
        <fullName evidence="1">Uncharacterized protein</fullName>
    </submittedName>
</protein>
<organism evidence="1 2">
    <name type="scientific">Gibberella nygamai</name>
    <name type="common">Bean root rot disease fungus</name>
    <name type="synonym">Fusarium nygamai</name>
    <dbReference type="NCBI Taxonomy" id="42673"/>
    <lineage>
        <taxon>Eukaryota</taxon>
        <taxon>Fungi</taxon>
        <taxon>Dikarya</taxon>
        <taxon>Ascomycota</taxon>
        <taxon>Pezizomycotina</taxon>
        <taxon>Sordariomycetes</taxon>
        <taxon>Hypocreomycetidae</taxon>
        <taxon>Hypocreales</taxon>
        <taxon>Nectriaceae</taxon>
        <taxon>Fusarium</taxon>
        <taxon>Fusarium fujikuroi species complex</taxon>
    </lineage>
</organism>
<keyword evidence="2" id="KW-1185">Reference proteome</keyword>
<accession>A0A2K0WE25</accession>
<dbReference type="InterPro" id="IPR013785">
    <property type="entry name" value="Aldolase_TIM"/>
</dbReference>